<comment type="caution">
    <text evidence="2">The sequence shown here is derived from an EMBL/GenBank/DDBJ whole genome shotgun (WGS) entry which is preliminary data.</text>
</comment>
<feature type="region of interest" description="Disordered" evidence="1">
    <location>
        <begin position="89"/>
        <end position="133"/>
    </location>
</feature>
<sequence>MCSASPDPSSHSPPPRYQDLIENLLRMFTILWNMVLQSDTARYFDQMLSEQPEHYLQGLHNLYNQRSDAKMLEANRSFLKSLESLRDTNQNYLNNTQPASAKSVTSPLPARPPTPLRQNSFPVPSQLTRHDEQEYDLVRDYDVERCTKKFDKLDLNSE</sequence>
<feature type="compositionally biased region" description="Polar residues" evidence="1">
    <location>
        <begin position="116"/>
        <end position="127"/>
    </location>
</feature>
<accession>A0A9N8JB91</accession>
<protein>
    <submittedName>
        <fullName evidence="2">Uncharacterized protein</fullName>
    </submittedName>
</protein>
<organism evidence="2 3">
    <name type="scientific">Aureobasidium vineae</name>
    <dbReference type="NCBI Taxonomy" id="2773715"/>
    <lineage>
        <taxon>Eukaryota</taxon>
        <taxon>Fungi</taxon>
        <taxon>Dikarya</taxon>
        <taxon>Ascomycota</taxon>
        <taxon>Pezizomycotina</taxon>
        <taxon>Dothideomycetes</taxon>
        <taxon>Dothideomycetidae</taxon>
        <taxon>Dothideales</taxon>
        <taxon>Saccotheciaceae</taxon>
        <taxon>Aureobasidium</taxon>
    </lineage>
</organism>
<name>A0A9N8JB91_9PEZI</name>
<gene>
    <name evidence="2" type="ORF">AWRI4619_LOCUS3233</name>
</gene>
<evidence type="ECO:0000313" key="2">
    <source>
        <dbReference type="EMBL" id="CAD0084666.1"/>
    </source>
</evidence>
<dbReference type="AlphaFoldDB" id="A0A9N8JB91"/>
<dbReference type="EMBL" id="CAIJEN010000004">
    <property type="protein sequence ID" value="CAD0084666.1"/>
    <property type="molecule type" value="Genomic_DNA"/>
</dbReference>
<dbReference type="Proteomes" id="UP000716446">
    <property type="component" value="Unassembled WGS sequence"/>
</dbReference>
<proteinExistence type="predicted"/>
<evidence type="ECO:0000313" key="3">
    <source>
        <dbReference type="Proteomes" id="UP000716446"/>
    </source>
</evidence>
<feature type="compositionally biased region" description="Polar residues" evidence="1">
    <location>
        <begin position="89"/>
        <end position="106"/>
    </location>
</feature>
<reference evidence="2" key="1">
    <citation type="submission" date="2020-06" db="EMBL/GenBank/DDBJ databases">
        <authorList>
            <person name="Onetto C."/>
        </authorList>
    </citation>
    <scope>NUCLEOTIDE SEQUENCE</scope>
</reference>
<keyword evidence="3" id="KW-1185">Reference proteome</keyword>
<evidence type="ECO:0000256" key="1">
    <source>
        <dbReference type="SAM" id="MobiDB-lite"/>
    </source>
</evidence>